<protein>
    <submittedName>
        <fullName evidence="1">8223_t:CDS:1</fullName>
    </submittedName>
</protein>
<comment type="caution">
    <text evidence="1">The sequence shown here is derived from an EMBL/GenBank/DDBJ whole genome shotgun (WGS) entry which is preliminary data.</text>
</comment>
<accession>A0ACA9LI27</accession>
<evidence type="ECO:0000313" key="1">
    <source>
        <dbReference type="EMBL" id="CAG8532300.1"/>
    </source>
</evidence>
<dbReference type="Proteomes" id="UP000789860">
    <property type="component" value="Unassembled WGS sequence"/>
</dbReference>
<reference evidence="1" key="1">
    <citation type="submission" date="2021-06" db="EMBL/GenBank/DDBJ databases">
        <authorList>
            <person name="Kallberg Y."/>
            <person name="Tangrot J."/>
            <person name="Rosling A."/>
        </authorList>
    </citation>
    <scope>NUCLEOTIDE SEQUENCE</scope>
    <source>
        <strain evidence="1">AU212A</strain>
    </source>
</reference>
<name>A0ACA9LI27_9GLOM</name>
<dbReference type="EMBL" id="CAJVPM010006172">
    <property type="protein sequence ID" value="CAG8532300.1"/>
    <property type="molecule type" value="Genomic_DNA"/>
</dbReference>
<organism evidence="1 2">
    <name type="scientific">Scutellospora calospora</name>
    <dbReference type="NCBI Taxonomy" id="85575"/>
    <lineage>
        <taxon>Eukaryota</taxon>
        <taxon>Fungi</taxon>
        <taxon>Fungi incertae sedis</taxon>
        <taxon>Mucoromycota</taxon>
        <taxon>Glomeromycotina</taxon>
        <taxon>Glomeromycetes</taxon>
        <taxon>Diversisporales</taxon>
        <taxon>Gigasporaceae</taxon>
        <taxon>Scutellospora</taxon>
    </lineage>
</organism>
<sequence>MELSTKLKSISRKKLIKVAIIVSIFTFFWNIIEGIPSVYYGIENDSISLIFFGINSFVEVSSSCFVILRFLREITIKEKSAVNLIHYERKATFGIGLLFILLAIGTFSDATIALVKNRRPDSTLAGLIITTISLFIMAILWLVKFYIAKLLNSSTMASDAKCSLSCIQTTLVVFLGSLLYFVWKDGWWLDSVASLILSIFFAKEGLGMILWAKSKDFNGGCCCDECKITIPSKEFTNESNGYEISQNDNK</sequence>
<proteinExistence type="predicted"/>
<gene>
    <name evidence="1" type="ORF">SCALOS_LOCUS4506</name>
</gene>
<evidence type="ECO:0000313" key="2">
    <source>
        <dbReference type="Proteomes" id="UP000789860"/>
    </source>
</evidence>
<keyword evidence="2" id="KW-1185">Reference proteome</keyword>